<gene>
    <name evidence="2" type="ORF">GCM10009090_20940</name>
</gene>
<dbReference type="AlphaFoldDB" id="A0A919F8D5"/>
<dbReference type="EMBL" id="BNBA01000014">
    <property type="protein sequence ID" value="GHH54320.1"/>
    <property type="molecule type" value="Genomic_DNA"/>
</dbReference>
<dbReference type="CDD" id="cd03440">
    <property type="entry name" value="hot_dog"/>
    <property type="match status" value="1"/>
</dbReference>
<evidence type="ECO:0000259" key="1">
    <source>
        <dbReference type="Pfam" id="PF09500"/>
    </source>
</evidence>
<reference evidence="2" key="1">
    <citation type="journal article" date="2014" name="Int. J. Syst. Evol. Microbiol.">
        <title>Complete genome sequence of Corynebacterium casei LMG S-19264T (=DSM 44701T), isolated from a smear-ripened cheese.</title>
        <authorList>
            <consortium name="US DOE Joint Genome Institute (JGI-PGF)"/>
            <person name="Walter F."/>
            <person name="Albersmeier A."/>
            <person name="Kalinowski J."/>
            <person name="Ruckert C."/>
        </authorList>
    </citation>
    <scope>NUCLEOTIDE SEQUENCE</scope>
    <source>
        <strain evidence="2">JCM 13306</strain>
    </source>
</reference>
<dbReference type="SUPFAM" id="SSF54637">
    <property type="entry name" value="Thioesterase/thiol ester dehydrase-isomerase"/>
    <property type="match status" value="1"/>
</dbReference>
<evidence type="ECO:0000313" key="3">
    <source>
        <dbReference type="Proteomes" id="UP000623958"/>
    </source>
</evidence>
<dbReference type="InterPro" id="IPR012660">
    <property type="entry name" value="YiiD_C"/>
</dbReference>
<comment type="caution">
    <text evidence="2">The sequence shown here is derived from an EMBL/GenBank/DDBJ whole genome shotgun (WGS) entry which is preliminary data.</text>
</comment>
<protein>
    <submittedName>
        <fullName evidence="2">Thioesterase</fullName>
    </submittedName>
</protein>
<sequence length="137" mass="14500">MPPVAAMRIAVAGLDERGLCLRAPLEANVNDKRNAFGGSLASLMTLAGWSWLNLHLQAAGEIADIYVADSQLRYLAPVYEDLVACAAPAEGQSGDAFLATLRQRGKARITVQAQVTLQSGVVAASFSGRFVALAKRE</sequence>
<evidence type="ECO:0000313" key="2">
    <source>
        <dbReference type="EMBL" id="GHH54320.1"/>
    </source>
</evidence>
<name>A0A919F8D5_9XANT</name>
<dbReference type="NCBIfam" id="TIGR02447">
    <property type="entry name" value="yiiD_Cterm"/>
    <property type="match status" value="1"/>
</dbReference>
<dbReference type="Proteomes" id="UP000623958">
    <property type="component" value="Unassembled WGS sequence"/>
</dbReference>
<dbReference type="Pfam" id="PF09500">
    <property type="entry name" value="YiiD_C"/>
    <property type="match status" value="1"/>
</dbReference>
<dbReference type="InterPro" id="IPR029069">
    <property type="entry name" value="HotDog_dom_sf"/>
</dbReference>
<accession>A0A919F8D5</accession>
<keyword evidence="3" id="KW-1185">Reference proteome</keyword>
<feature type="domain" description="Thioesterase putative" evidence="1">
    <location>
        <begin position="5"/>
        <end position="133"/>
    </location>
</feature>
<organism evidence="2 3">
    <name type="scientific">Xanthomonas boreopolis</name>
    <dbReference type="NCBI Taxonomy" id="86183"/>
    <lineage>
        <taxon>Bacteria</taxon>
        <taxon>Pseudomonadati</taxon>
        <taxon>Pseudomonadota</taxon>
        <taxon>Gammaproteobacteria</taxon>
        <taxon>Lysobacterales</taxon>
        <taxon>Lysobacteraceae</taxon>
        <taxon>Xanthomonas</taxon>
    </lineage>
</organism>
<dbReference type="Gene3D" id="3.10.129.10">
    <property type="entry name" value="Hotdog Thioesterase"/>
    <property type="match status" value="1"/>
</dbReference>
<proteinExistence type="predicted"/>
<reference evidence="2" key="2">
    <citation type="submission" date="2020-09" db="EMBL/GenBank/DDBJ databases">
        <authorList>
            <person name="Sun Q."/>
            <person name="Ohkuma M."/>
        </authorList>
    </citation>
    <scope>NUCLEOTIDE SEQUENCE</scope>
    <source>
        <strain evidence="2">JCM 13306</strain>
    </source>
</reference>